<comment type="caution">
    <text evidence="1">The sequence shown here is derived from an EMBL/GenBank/DDBJ whole genome shotgun (WGS) entry which is preliminary data.</text>
</comment>
<reference evidence="1" key="1">
    <citation type="submission" date="2022-04" db="EMBL/GenBank/DDBJ databases">
        <title>Genome of the entomopathogenic fungus Entomophthora muscae.</title>
        <authorList>
            <person name="Elya C."/>
            <person name="Lovett B.R."/>
            <person name="Lee E."/>
            <person name="Macias A.M."/>
            <person name="Hajek A.E."/>
            <person name="De Bivort B.L."/>
            <person name="Kasson M.T."/>
            <person name="De Fine Licht H.H."/>
            <person name="Stajich J.E."/>
        </authorList>
    </citation>
    <scope>NUCLEOTIDE SEQUENCE</scope>
    <source>
        <strain evidence="1">Berkeley</strain>
    </source>
</reference>
<accession>A0ACC2UHW1</accession>
<evidence type="ECO:0000313" key="1">
    <source>
        <dbReference type="EMBL" id="KAJ9086497.1"/>
    </source>
</evidence>
<dbReference type="Proteomes" id="UP001165960">
    <property type="component" value="Unassembled WGS sequence"/>
</dbReference>
<keyword evidence="1" id="KW-0378">Hydrolase</keyword>
<proteinExistence type="predicted"/>
<name>A0ACC2UHW1_9FUNG</name>
<organism evidence="1 2">
    <name type="scientific">Entomophthora muscae</name>
    <dbReference type="NCBI Taxonomy" id="34485"/>
    <lineage>
        <taxon>Eukaryota</taxon>
        <taxon>Fungi</taxon>
        <taxon>Fungi incertae sedis</taxon>
        <taxon>Zoopagomycota</taxon>
        <taxon>Entomophthoromycotina</taxon>
        <taxon>Entomophthoromycetes</taxon>
        <taxon>Entomophthorales</taxon>
        <taxon>Entomophthoraceae</taxon>
        <taxon>Entomophthora</taxon>
    </lineage>
</organism>
<keyword evidence="2" id="KW-1185">Reference proteome</keyword>
<dbReference type="EC" id="3.5.1.98" evidence="1"/>
<sequence length="67" mass="7849">MLSEECNRRIYYMYSEQYQECCDRLPSNTNRSTLVHSLIKSFGLFEKMSLISPPLGTAKDFSNLPFF</sequence>
<protein>
    <submittedName>
        <fullName evidence="1">Histone deacetylase hos1</fullName>
        <ecNumber evidence="1">3.5.1.98</ecNumber>
    </submittedName>
</protein>
<dbReference type="EMBL" id="QTSX02000718">
    <property type="protein sequence ID" value="KAJ9086497.1"/>
    <property type="molecule type" value="Genomic_DNA"/>
</dbReference>
<gene>
    <name evidence="1" type="primary">HOS1_1</name>
    <name evidence="1" type="ORF">DSO57_1003430</name>
</gene>
<evidence type="ECO:0000313" key="2">
    <source>
        <dbReference type="Proteomes" id="UP001165960"/>
    </source>
</evidence>